<evidence type="ECO:0000313" key="2">
    <source>
        <dbReference type="Proteomes" id="UP000447876"/>
    </source>
</evidence>
<dbReference type="OrthoDB" id="2063617at2"/>
<organism evidence="1 2">
    <name type="scientific">Paenibacillus woosongensis</name>
    <dbReference type="NCBI Taxonomy" id="307580"/>
    <lineage>
        <taxon>Bacteria</taxon>
        <taxon>Bacillati</taxon>
        <taxon>Bacillota</taxon>
        <taxon>Bacilli</taxon>
        <taxon>Bacillales</taxon>
        <taxon>Paenibacillaceae</taxon>
        <taxon>Paenibacillus</taxon>
    </lineage>
</organism>
<dbReference type="AlphaFoldDB" id="A0A7X3CMT0"/>
<comment type="caution">
    <text evidence="1">The sequence shown here is derived from an EMBL/GenBank/DDBJ whole genome shotgun (WGS) entry which is preliminary data.</text>
</comment>
<proteinExistence type="predicted"/>
<dbReference type="EMBL" id="WNZW01000001">
    <property type="protein sequence ID" value="MUG44280.1"/>
    <property type="molecule type" value="Genomic_DNA"/>
</dbReference>
<protein>
    <recommendedName>
        <fullName evidence="3">Phage protein</fullName>
    </recommendedName>
</protein>
<gene>
    <name evidence="1" type="ORF">GNP95_04605</name>
</gene>
<dbReference type="Pfam" id="PF20765">
    <property type="entry name" value="Phage_tail_terminator_8"/>
    <property type="match status" value="1"/>
</dbReference>
<dbReference type="Proteomes" id="UP000447876">
    <property type="component" value="Unassembled WGS sequence"/>
</dbReference>
<evidence type="ECO:0008006" key="3">
    <source>
        <dbReference type="Google" id="ProtNLM"/>
    </source>
</evidence>
<name>A0A7X3CMT0_9BACL</name>
<sequence length="147" mass="17063">MNTVSSNRFRKGIAGALAKAFPGTTIYDEEIENQQGLETPYFMVQLLTTSQVQELDRRYHRTHTFDIGFFPEGPQYNEEAHATAEILYDALATVEIDGELYRGLNMKHEVNDQTLHFFVDYNFWVWKPKPETPKMQTLEQEGFLNHG</sequence>
<evidence type="ECO:0000313" key="1">
    <source>
        <dbReference type="EMBL" id="MUG44280.1"/>
    </source>
</evidence>
<reference evidence="1 2" key="1">
    <citation type="submission" date="2019-11" db="EMBL/GenBank/DDBJ databases">
        <title>Draft genome sequences of five Paenibacillus species of dairy origin.</title>
        <authorList>
            <person name="Olajide A.M."/>
            <person name="Chen S."/>
            <person name="Lapointe G."/>
        </authorList>
    </citation>
    <scope>NUCLEOTIDE SEQUENCE [LARGE SCALE GENOMIC DNA]</scope>
    <source>
        <strain evidence="1 2">12CR55</strain>
    </source>
</reference>
<accession>A0A7X3CMT0</accession>
<dbReference type="InterPro" id="IPR049254">
    <property type="entry name" value="Phage_tail_terminator"/>
</dbReference>
<dbReference type="RefSeq" id="WP_155609678.1">
    <property type="nucleotide sequence ID" value="NZ_WNZW01000001.1"/>
</dbReference>